<proteinExistence type="predicted"/>
<sequence>MAGSVPVSSTIARVAGQHGAWAGDASPAAFAGEAVHGNLVASARLLASRIVIVFGMHPQ</sequence>
<accession>A0ABU0F315</accession>
<reference evidence="1 2" key="1">
    <citation type="submission" date="2023-07" db="EMBL/GenBank/DDBJ databases">
        <title>Sequencing the genomes of 1000 actinobacteria strains.</title>
        <authorList>
            <person name="Klenk H.-P."/>
        </authorList>
    </citation>
    <scope>NUCLEOTIDE SEQUENCE [LARGE SCALE GENOMIC DNA]</scope>
    <source>
        <strain evidence="1 2">DSM 45805</strain>
    </source>
</reference>
<gene>
    <name evidence="1" type="ORF">FB470_005421</name>
</gene>
<name>A0ABU0F315_9PSEU</name>
<dbReference type="RefSeq" id="WP_306996084.1">
    <property type="nucleotide sequence ID" value="NZ_JAUSUT010000001.1"/>
</dbReference>
<keyword evidence="2" id="KW-1185">Reference proteome</keyword>
<comment type="caution">
    <text evidence="1">The sequence shown here is derived from an EMBL/GenBank/DDBJ whole genome shotgun (WGS) entry which is preliminary data.</text>
</comment>
<dbReference type="EMBL" id="JAUSUT010000001">
    <property type="protein sequence ID" value="MDQ0381427.1"/>
    <property type="molecule type" value="Genomic_DNA"/>
</dbReference>
<evidence type="ECO:0000313" key="1">
    <source>
        <dbReference type="EMBL" id="MDQ0381427.1"/>
    </source>
</evidence>
<dbReference type="Proteomes" id="UP001229651">
    <property type="component" value="Unassembled WGS sequence"/>
</dbReference>
<protein>
    <submittedName>
        <fullName evidence="1">Uncharacterized protein</fullName>
    </submittedName>
</protein>
<organism evidence="1 2">
    <name type="scientific">Amycolatopsis thermophila</name>
    <dbReference type="NCBI Taxonomy" id="206084"/>
    <lineage>
        <taxon>Bacteria</taxon>
        <taxon>Bacillati</taxon>
        <taxon>Actinomycetota</taxon>
        <taxon>Actinomycetes</taxon>
        <taxon>Pseudonocardiales</taxon>
        <taxon>Pseudonocardiaceae</taxon>
        <taxon>Amycolatopsis</taxon>
    </lineage>
</organism>
<evidence type="ECO:0000313" key="2">
    <source>
        <dbReference type="Proteomes" id="UP001229651"/>
    </source>
</evidence>